<protein>
    <recommendedName>
        <fullName evidence="3">Store-operated calcium entry-associated regulatory factor</fullName>
    </recommendedName>
    <alternativeName>
        <fullName evidence="13">Transmembrane protein 66</fullName>
    </alternativeName>
</protein>
<dbReference type="Proteomes" id="UP000383932">
    <property type="component" value="Unassembled WGS sequence"/>
</dbReference>
<feature type="transmembrane region" description="Helical" evidence="15">
    <location>
        <begin position="95"/>
        <end position="113"/>
    </location>
</feature>
<proteinExistence type="inferred from homology"/>
<keyword evidence="12 15" id="KW-0472">Membrane</keyword>
<name>A0A5N5Q8M7_9AGAM</name>
<evidence type="ECO:0000256" key="4">
    <source>
        <dbReference type="ARBA" id="ARBA00022448"/>
    </source>
</evidence>
<evidence type="ECO:0000256" key="1">
    <source>
        <dbReference type="ARBA" id="ARBA00004115"/>
    </source>
</evidence>
<feature type="compositionally biased region" description="Polar residues" evidence="14">
    <location>
        <begin position="160"/>
        <end position="171"/>
    </location>
</feature>
<keyword evidence="8" id="KW-0256">Endoplasmic reticulum</keyword>
<evidence type="ECO:0000256" key="14">
    <source>
        <dbReference type="SAM" id="MobiDB-lite"/>
    </source>
</evidence>
<evidence type="ECO:0000256" key="6">
    <source>
        <dbReference type="ARBA" id="ARBA00022692"/>
    </source>
</evidence>
<reference evidence="16 17" key="1">
    <citation type="journal article" date="2019" name="Fungal Biol. Biotechnol.">
        <title>Draft genome sequence of fastidious pathogen Ceratobasidium theobromae, which causes vascular-streak dieback in Theobroma cacao.</title>
        <authorList>
            <person name="Ali S.S."/>
            <person name="Asman A."/>
            <person name="Shao J."/>
            <person name="Firmansyah A.P."/>
            <person name="Susilo A.W."/>
            <person name="Rosmana A."/>
            <person name="McMahon P."/>
            <person name="Junaid M."/>
            <person name="Guest D."/>
            <person name="Kheng T.Y."/>
            <person name="Meinhardt L.W."/>
            <person name="Bailey B.A."/>
        </authorList>
    </citation>
    <scope>NUCLEOTIDE SEQUENCE [LARGE SCALE GENOMIC DNA]</scope>
    <source>
        <strain evidence="16 17">CT2</strain>
    </source>
</reference>
<evidence type="ECO:0000256" key="5">
    <source>
        <dbReference type="ARBA" id="ARBA00022568"/>
    </source>
</evidence>
<dbReference type="EMBL" id="SSOP01000586">
    <property type="protein sequence ID" value="KAB5588075.1"/>
    <property type="molecule type" value="Genomic_DNA"/>
</dbReference>
<evidence type="ECO:0000256" key="11">
    <source>
        <dbReference type="ARBA" id="ARBA00023065"/>
    </source>
</evidence>
<feature type="compositionally biased region" description="Gly residues" evidence="14">
    <location>
        <begin position="129"/>
        <end position="148"/>
    </location>
</feature>
<keyword evidence="7" id="KW-0732">Signal</keyword>
<dbReference type="OrthoDB" id="20303at2759"/>
<keyword evidence="5" id="KW-0109">Calcium transport</keyword>
<keyword evidence="17" id="KW-1185">Reference proteome</keyword>
<dbReference type="GO" id="GO:0005789">
    <property type="term" value="C:endoplasmic reticulum membrane"/>
    <property type="evidence" value="ECO:0007669"/>
    <property type="project" value="UniProtKB-SubCell"/>
</dbReference>
<evidence type="ECO:0000256" key="3">
    <source>
        <dbReference type="ARBA" id="ARBA00016584"/>
    </source>
</evidence>
<dbReference type="GO" id="GO:0006816">
    <property type="term" value="P:calcium ion transport"/>
    <property type="evidence" value="ECO:0007669"/>
    <property type="project" value="UniProtKB-KW"/>
</dbReference>
<dbReference type="Pfam" id="PF06682">
    <property type="entry name" value="SARAF"/>
    <property type="match status" value="1"/>
</dbReference>
<keyword evidence="10 15" id="KW-1133">Transmembrane helix</keyword>
<accession>A0A5N5Q8M7</accession>
<evidence type="ECO:0000256" key="2">
    <source>
        <dbReference type="ARBA" id="ARBA00006833"/>
    </source>
</evidence>
<feature type="compositionally biased region" description="Polar residues" evidence="14">
    <location>
        <begin position="244"/>
        <end position="255"/>
    </location>
</feature>
<dbReference type="GO" id="GO:2001256">
    <property type="term" value="P:regulation of store-operated calcium entry"/>
    <property type="evidence" value="ECO:0007669"/>
    <property type="project" value="InterPro"/>
</dbReference>
<evidence type="ECO:0000256" key="8">
    <source>
        <dbReference type="ARBA" id="ARBA00022824"/>
    </source>
</evidence>
<feature type="region of interest" description="Disordered" evidence="14">
    <location>
        <begin position="205"/>
        <end position="274"/>
    </location>
</feature>
<evidence type="ECO:0000256" key="15">
    <source>
        <dbReference type="SAM" id="Phobius"/>
    </source>
</evidence>
<feature type="region of interest" description="Disordered" evidence="14">
    <location>
        <begin position="122"/>
        <end position="172"/>
    </location>
</feature>
<comment type="similarity">
    <text evidence="2">Belongs to the SARAF family.</text>
</comment>
<comment type="caution">
    <text evidence="16">The sequence shown here is derived from an EMBL/GenBank/DDBJ whole genome shotgun (WGS) entry which is preliminary data.</text>
</comment>
<keyword evidence="11" id="KW-0406">Ion transport</keyword>
<evidence type="ECO:0000256" key="13">
    <source>
        <dbReference type="ARBA" id="ARBA00031116"/>
    </source>
</evidence>
<comment type="subcellular location">
    <subcellularLocation>
        <location evidence="1">Endoplasmic reticulum membrane</location>
        <topology evidence="1">Single-pass type I membrane protein</topology>
    </subcellularLocation>
</comment>
<organism evidence="16 17">
    <name type="scientific">Ceratobasidium theobromae</name>
    <dbReference type="NCBI Taxonomy" id="1582974"/>
    <lineage>
        <taxon>Eukaryota</taxon>
        <taxon>Fungi</taxon>
        <taxon>Dikarya</taxon>
        <taxon>Basidiomycota</taxon>
        <taxon>Agaricomycotina</taxon>
        <taxon>Agaricomycetes</taxon>
        <taxon>Cantharellales</taxon>
        <taxon>Ceratobasidiaceae</taxon>
        <taxon>Ceratobasidium</taxon>
    </lineage>
</organism>
<dbReference type="InterPro" id="IPR009567">
    <property type="entry name" value="SARAF"/>
</dbReference>
<dbReference type="PANTHER" id="PTHR15929">
    <property type="entry name" value="STORE-OPERATED CALCIUM ENTRY-ASSOCIATED REGULATORY FACTOR"/>
    <property type="match status" value="1"/>
</dbReference>
<evidence type="ECO:0000256" key="12">
    <source>
        <dbReference type="ARBA" id="ARBA00023136"/>
    </source>
</evidence>
<dbReference type="AlphaFoldDB" id="A0A5N5Q8M7"/>
<evidence type="ECO:0000256" key="9">
    <source>
        <dbReference type="ARBA" id="ARBA00022837"/>
    </source>
</evidence>
<sequence>MGDRIPLSSLRALTLYAGRYTAARRTAPVPQLECTGYICRDYQPSAVQCTNTGGSSTDIDWKCEADLPSSLRFGKLQVSCEGWDRPGDPYVLRDILYIVGLLVAIYFVISWLFPSSLNRSTPNARNTPGSGGGGWGSGQGWRGRGGGPSSLNDAPPPYSKHTSSQNPNQPWSPGFWTGDVGYVGLGAGGLAAGIYNYLTRPRPAATTGWDWERPGSRTGAYQPEPSAGRRRTTNVPWDNGDGGSNSRSAGSSTGPGTRLGELRRATGYAGTSVR</sequence>
<evidence type="ECO:0000313" key="16">
    <source>
        <dbReference type="EMBL" id="KAB5588075.1"/>
    </source>
</evidence>
<keyword evidence="9" id="KW-0106">Calcium</keyword>
<dbReference type="PANTHER" id="PTHR15929:SF0">
    <property type="entry name" value="STORE-OPERATED CALCIUM ENTRY-ASSOCIATED REGULATORY FACTOR"/>
    <property type="match status" value="1"/>
</dbReference>
<keyword evidence="4" id="KW-0813">Transport</keyword>
<feature type="transmembrane region" description="Helical" evidence="15">
    <location>
        <begin position="180"/>
        <end position="198"/>
    </location>
</feature>
<evidence type="ECO:0000256" key="7">
    <source>
        <dbReference type="ARBA" id="ARBA00022729"/>
    </source>
</evidence>
<evidence type="ECO:0000313" key="17">
    <source>
        <dbReference type="Proteomes" id="UP000383932"/>
    </source>
</evidence>
<gene>
    <name evidence="16" type="ORF">CTheo_8483</name>
</gene>
<evidence type="ECO:0000256" key="10">
    <source>
        <dbReference type="ARBA" id="ARBA00022989"/>
    </source>
</evidence>
<keyword evidence="6 15" id="KW-0812">Transmembrane</keyword>